<dbReference type="PANTHER" id="PTHR23117:SF13">
    <property type="entry name" value="GUANYLATE KINASE"/>
    <property type="match status" value="1"/>
</dbReference>
<comment type="catalytic activity">
    <reaction evidence="9">
        <text>GMP + ATP = GDP + ADP</text>
        <dbReference type="Rhea" id="RHEA:20780"/>
        <dbReference type="ChEBI" id="CHEBI:30616"/>
        <dbReference type="ChEBI" id="CHEBI:58115"/>
        <dbReference type="ChEBI" id="CHEBI:58189"/>
        <dbReference type="ChEBI" id="CHEBI:456216"/>
        <dbReference type="EC" id="2.7.4.8"/>
    </reaction>
</comment>
<feature type="domain" description="Guanylate kinase-like" evidence="10">
    <location>
        <begin position="10"/>
        <end position="189"/>
    </location>
</feature>
<dbReference type="PROSITE" id="PS00856">
    <property type="entry name" value="GUANYLATE_KINASE_1"/>
    <property type="match status" value="1"/>
</dbReference>
<evidence type="ECO:0000256" key="1">
    <source>
        <dbReference type="ARBA" id="ARBA00005790"/>
    </source>
</evidence>
<gene>
    <name evidence="9" type="primary">gmk</name>
    <name evidence="11" type="ORF">Q664_42800</name>
</gene>
<evidence type="ECO:0000256" key="3">
    <source>
        <dbReference type="ARBA" id="ARBA00016296"/>
    </source>
</evidence>
<keyword evidence="9" id="KW-0963">Cytoplasm</keyword>
<dbReference type="InterPro" id="IPR020590">
    <property type="entry name" value="Guanylate_kinase_CS"/>
</dbReference>
<dbReference type="SUPFAM" id="SSF52540">
    <property type="entry name" value="P-loop containing nucleoside triphosphate hydrolases"/>
    <property type="match status" value="1"/>
</dbReference>
<dbReference type="InterPro" id="IPR008145">
    <property type="entry name" value="GK/Ca_channel_bsu"/>
</dbReference>
<comment type="caution">
    <text evidence="11">The sequence shown here is derived from an EMBL/GenBank/DDBJ whole genome shotgun (WGS) entry which is preliminary data.</text>
</comment>
<dbReference type="Gene3D" id="3.30.63.10">
    <property type="entry name" value="Guanylate Kinase phosphate binding domain"/>
    <property type="match status" value="1"/>
</dbReference>
<reference evidence="11 12" key="1">
    <citation type="submission" date="2014-07" db="EMBL/GenBank/DDBJ databases">
        <title>Draft Genome Sequence of Gephyronic Acid Producer, Cystobacter violaceus Strain Cb vi76.</title>
        <authorList>
            <person name="Stevens D.C."/>
            <person name="Young J."/>
            <person name="Carmichael R."/>
            <person name="Tan J."/>
            <person name="Taylor R.E."/>
        </authorList>
    </citation>
    <scope>NUCLEOTIDE SEQUENCE [LARGE SCALE GENOMIC DNA]</scope>
    <source>
        <strain evidence="11 12">Cb vi76</strain>
    </source>
</reference>
<dbReference type="Gene3D" id="3.40.50.300">
    <property type="entry name" value="P-loop containing nucleotide triphosphate hydrolases"/>
    <property type="match status" value="1"/>
</dbReference>
<proteinExistence type="inferred from homology"/>
<evidence type="ECO:0000256" key="5">
    <source>
        <dbReference type="ARBA" id="ARBA00022741"/>
    </source>
</evidence>
<dbReference type="PROSITE" id="PS50052">
    <property type="entry name" value="GUANYLATE_KINASE_2"/>
    <property type="match status" value="1"/>
</dbReference>
<comment type="subcellular location">
    <subcellularLocation>
        <location evidence="9">Cytoplasm</location>
    </subcellularLocation>
</comment>
<dbReference type="GO" id="GO:0004385">
    <property type="term" value="F:GMP kinase activity"/>
    <property type="evidence" value="ECO:0007669"/>
    <property type="project" value="UniProtKB-UniRule"/>
</dbReference>
<evidence type="ECO:0000256" key="9">
    <source>
        <dbReference type="HAMAP-Rule" id="MF_00328"/>
    </source>
</evidence>
<dbReference type="GO" id="GO:0005524">
    <property type="term" value="F:ATP binding"/>
    <property type="evidence" value="ECO:0007669"/>
    <property type="project" value="UniProtKB-UniRule"/>
</dbReference>
<evidence type="ECO:0000256" key="4">
    <source>
        <dbReference type="ARBA" id="ARBA00022679"/>
    </source>
</evidence>
<feature type="binding site" evidence="9">
    <location>
        <begin position="17"/>
        <end position="24"/>
    </location>
    <ligand>
        <name>ATP</name>
        <dbReference type="ChEBI" id="CHEBI:30616"/>
    </ligand>
</feature>
<keyword evidence="5 9" id="KW-0547">Nucleotide-binding</keyword>
<dbReference type="RefSeq" id="WP_043409586.1">
    <property type="nucleotide sequence ID" value="NZ_JPMI01000302.1"/>
</dbReference>
<dbReference type="SMART" id="SM00072">
    <property type="entry name" value="GuKc"/>
    <property type="match status" value="1"/>
</dbReference>
<dbReference type="NCBIfam" id="TIGR03263">
    <property type="entry name" value="guanyl_kin"/>
    <property type="match status" value="1"/>
</dbReference>
<dbReference type="EC" id="2.7.4.8" evidence="2 9"/>
<evidence type="ECO:0000313" key="12">
    <source>
        <dbReference type="Proteomes" id="UP000028547"/>
    </source>
</evidence>
<name>A0A084SI37_9BACT</name>
<evidence type="ECO:0000256" key="6">
    <source>
        <dbReference type="ARBA" id="ARBA00022777"/>
    </source>
</evidence>
<dbReference type="PANTHER" id="PTHR23117">
    <property type="entry name" value="GUANYLATE KINASE-RELATED"/>
    <property type="match status" value="1"/>
</dbReference>
<dbReference type="Pfam" id="PF00625">
    <property type="entry name" value="Guanylate_kin"/>
    <property type="match status" value="1"/>
</dbReference>
<evidence type="ECO:0000259" key="10">
    <source>
        <dbReference type="PROSITE" id="PS50052"/>
    </source>
</evidence>
<dbReference type="InterPro" id="IPR017665">
    <property type="entry name" value="Guanylate_kinase"/>
</dbReference>
<dbReference type="InterPro" id="IPR008144">
    <property type="entry name" value="Guanylate_kin-like_dom"/>
</dbReference>
<keyword evidence="7 9" id="KW-0067">ATP-binding</keyword>
<dbReference type="HAMAP" id="MF_00328">
    <property type="entry name" value="Guanylate_kinase"/>
    <property type="match status" value="1"/>
</dbReference>
<dbReference type="InterPro" id="IPR027417">
    <property type="entry name" value="P-loop_NTPase"/>
</dbReference>
<dbReference type="AlphaFoldDB" id="A0A084SI37"/>
<protein>
    <recommendedName>
        <fullName evidence="3 9">Guanylate kinase</fullName>
        <ecNumber evidence="2 9">2.7.4.8</ecNumber>
    </recommendedName>
    <alternativeName>
        <fullName evidence="8 9">GMP kinase</fullName>
    </alternativeName>
</protein>
<comment type="function">
    <text evidence="9">Essential for recycling GMP and indirectly, cGMP.</text>
</comment>
<comment type="similarity">
    <text evidence="1 9">Belongs to the guanylate kinase family.</text>
</comment>
<evidence type="ECO:0000313" key="11">
    <source>
        <dbReference type="EMBL" id="KFA88122.1"/>
    </source>
</evidence>
<organism evidence="11 12">
    <name type="scientific">Archangium violaceum Cb vi76</name>
    <dbReference type="NCBI Taxonomy" id="1406225"/>
    <lineage>
        <taxon>Bacteria</taxon>
        <taxon>Pseudomonadati</taxon>
        <taxon>Myxococcota</taxon>
        <taxon>Myxococcia</taxon>
        <taxon>Myxococcales</taxon>
        <taxon>Cystobacterineae</taxon>
        <taxon>Archangiaceae</taxon>
        <taxon>Archangium</taxon>
    </lineage>
</organism>
<accession>A0A084SI37</accession>
<evidence type="ECO:0000256" key="7">
    <source>
        <dbReference type="ARBA" id="ARBA00022840"/>
    </source>
</evidence>
<dbReference type="FunFam" id="3.30.63.10:FF:000002">
    <property type="entry name" value="Guanylate kinase 1"/>
    <property type="match status" value="1"/>
</dbReference>
<keyword evidence="4 9" id="KW-0808">Transferase</keyword>
<dbReference type="Proteomes" id="UP000028547">
    <property type="component" value="Unassembled WGS sequence"/>
</dbReference>
<dbReference type="CDD" id="cd00071">
    <property type="entry name" value="GMPK"/>
    <property type="match status" value="1"/>
</dbReference>
<dbReference type="EMBL" id="JPMI01000302">
    <property type="protein sequence ID" value="KFA88122.1"/>
    <property type="molecule type" value="Genomic_DNA"/>
</dbReference>
<sequence length="210" mass="23674">MNESIPLQPGLLLVLSAPSGTGKTTLARRLLAELPDAIFSVSVTTRKPRGREQDGVDYHFVDVAAFQERIERGEFVEWAEVYGHFYGSSQAVVDEARARKGVAIFDIDVQGGLAIKRKHPDTVLVFVVPPAMDELERRLRDRGTDAEETIRRRMLAARSEIERGVAAYDYIIVNDDFERAYRDLHAVVIAERSRRGRVDLSKLKLEKPTP</sequence>
<evidence type="ECO:0000256" key="8">
    <source>
        <dbReference type="ARBA" id="ARBA00030128"/>
    </source>
</evidence>
<evidence type="ECO:0000256" key="2">
    <source>
        <dbReference type="ARBA" id="ARBA00012961"/>
    </source>
</evidence>
<keyword evidence="6 9" id="KW-0418">Kinase</keyword>
<dbReference type="GO" id="GO:0005829">
    <property type="term" value="C:cytosol"/>
    <property type="evidence" value="ECO:0007669"/>
    <property type="project" value="TreeGrafter"/>
</dbReference>